<feature type="region of interest" description="Disordered" evidence="1">
    <location>
        <begin position="1"/>
        <end position="28"/>
    </location>
</feature>
<accession>A0ABR7DBL6</accession>
<dbReference type="RefSeq" id="WP_186859753.1">
    <property type="nucleotide sequence ID" value="NZ_JACOOO010000015.1"/>
</dbReference>
<gene>
    <name evidence="2" type="ORF">H8S20_07850</name>
</gene>
<reference evidence="2 3" key="1">
    <citation type="submission" date="2020-08" db="EMBL/GenBank/DDBJ databases">
        <title>Genome public.</title>
        <authorList>
            <person name="Liu C."/>
            <person name="Sun Q."/>
        </authorList>
    </citation>
    <scope>NUCLEOTIDE SEQUENCE [LARGE SCALE GENOMIC DNA]</scope>
    <source>
        <strain evidence="2 3">NSJ-6</strain>
    </source>
</reference>
<name>A0ABR7DBL6_9CLOT</name>
<evidence type="ECO:0000256" key="1">
    <source>
        <dbReference type="SAM" id="MobiDB-lite"/>
    </source>
</evidence>
<organism evidence="2 3">
    <name type="scientific">Clostridium hominis</name>
    <dbReference type="NCBI Taxonomy" id="2763036"/>
    <lineage>
        <taxon>Bacteria</taxon>
        <taxon>Bacillati</taxon>
        <taxon>Bacillota</taxon>
        <taxon>Clostridia</taxon>
        <taxon>Eubacteriales</taxon>
        <taxon>Clostridiaceae</taxon>
        <taxon>Clostridium</taxon>
    </lineage>
</organism>
<dbReference type="EMBL" id="JACOOO010000015">
    <property type="protein sequence ID" value="MBC5628800.1"/>
    <property type="molecule type" value="Genomic_DNA"/>
</dbReference>
<evidence type="ECO:0000313" key="3">
    <source>
        <dbReference type="Proteomes" id="UP000596929"/>
    </source>
</evidence>
<dbReference type="Proteomes" id="UP000596929">
    <property type="component" value="Unassembled WGS sequence"/>
</dbReference>
<protein>
    <submittedName>
        <fullName evidence="2">Uncharacterized protein</fullName>
    </submittedName>
</protein>
<keyword evidence="3" id="KW-1185">Reference proteome</keyword>
<comment type="caution">
    <text evidence="2">The sequence shown here is derived from an EMBL/GenBank/DDBJ whole genome shotgun (WGS) entry which is preliminary data.</text>
</comment>
<evidence type="ECO:0000313" key="2">
    <source>
        <dbReference type="EMBL" id="MBC5628800.1"/>
    </source>
</evidence>
<proteinExistence type="predicted"/>
<sequence length="87" mass="9044">MIDGSMAMTTSSEATLADGNNEDQGGAKDRIEMEYTGETKSFTIPAGAKITEGLGQEGKISSLKKGSVIMILANKESGVVADVTIMD</sequence>